<evidence type="ECO:0000313" key="8">
    <source>
        <dbReference type="EMBL" id="QBI52741.1"/>
    </source>
</evidence>
<feature type="transmembrane region" description="Helical" evidence="6">
    <location>
        <begin position="64"/>
        <end position="85"/>
    </location>
</feature>
<accession>A0A4P6Q0N8</accession>
<gene>
    <name evidence="8" type="ORF">EKD16_04670</name>
</gene>
<dbReference type="Proteomes" id="UP000292235">
    <property type="component" value="Chromosome"/>
</dbReference>
<protein>
    <submittedName>
        <fullName evidence="8">RDD family protein</fullName>
    </submittedName>
</protein>
<name>A0A4P6Q0N8_9ACTN</name>
<dbReference type="PANTHER" id="PTHR38480:SF1">
    <property type="entry name" value="SLR0254 PROTEIN"/>
    <property type="match status" value="1"/>
</dbReference>
<feature type="transmembrane region" description="Helical" evidence="6">
    <location>
        <begin position="121"/>
        <end position="143"/>
    </location>
</feature>
<dbReference type="OrthoDB" id="9787732at2"/>
<keyword evidence="4 6" id="KW-0472">Membrane</keyword>
<evidence type="ECO:0000259" key="7">
    <source>
        <dbReference type="Pfam" id="PF06271"/>
    </source>
</evidence>
<feature type="compositionally biased region" description="Low complexity" evidence="5">
    <location>
        <begin position="284"/>
        <end position="299"/>
    </location>
</feature>
<keyword evidence="3 6" id="KW-1133">Transmembrane helix</keyword>
<comment type="subcellular location">
    <subcellularLocation>
        <location evidence="1">Membrane</location>
        <topology evidence="1">Multi-pass membrane protein</topology>
    </subcellularLocation>
</comment>
<feature type="compositionally biased region" description="Basic and acidic residues" evidence="5">
    <location>
        <begin position="252"/>
        <end position="262"/>
    </location>
</feature>
<feature type="domain" description="RDD" evidence="7">
    <location>
        <begin position="28"/>
        <end position="155"/>
    </location>
</feature>
<keyword evidence="9" id="KW-1185">Reference proteome</keyword>
<feature type="compositionally biased region" description="Gly residues" evidence="5">
    <location>
        <begin position="270"/>
        <end position="283"/>
    </location>
</feature>
<dbReference type="EMBL" id="CP036455">
    <property type="protein sequence ID" value="QBI52741.1"/>
    <property type="molecule type" value="Genomic_DNA"/>
</dbReference>
<evidence type="ECO:0000256" key="2">
    <source>
        <dbReference type="ARBA" id="ARBA00022692"/>
    </source>
</evidence>
<dbReference type="KEGG" id="strr:EKD16_04670"/>
<evidence type="ECO:0000256" key="3">
    <source>
        <dbReference type="ARBA" id="ARBA00022989"/>
    </source>
</evidence>
<dbReference type="Pfam" id="PF06271">
    <property type="entry name" value="RDD"/>
    <property type="match status" value="1"/>
</dbReference>
<evidence type="ECO:0000256" key="5">
    <source>
        <dbReference type="SAM" id="MobiDB-lite"/>
    </source>
</evidence>
<evidence type="ECO:0000256" key="4">
    <source>
        <dbReference type="ARBA" id="ARBA00023136"/>
    </source>
</evidence>
<evidence type="ECO:0000313" key="9">
    <source>
        <dbReference type="Proteomes" id="UP000292235"/>
    </source>
</evidence>
<organism evidence="8 9">
    <name type="scientific">Streptomonospora litoralis</name>
    <dbReference type="NCBI Taxonomy" id="2498135"/>
    <lineage>
        <taxon>Bacteria</taxon>
        <taxon>Bacillati</taxon>
        <taxon>Actinomycetota</taxon>
        <taxon>Actinomycetes</taxon>
        <taxon>Streptosporangiales</taxon>
        <taxon>Nocardiopsidaceae</taxon>
        <taxon>Streptomonospora</taxon>
    </lineage>
</organism>
<proteinExistence type="predicted"/>
<evidence type="ECO:0000256" key="1">
    <source>
        <dbReference type="ARBA" id="ARBA00004141"/>
    </source>
</evidence>
<dbReference type="InterPro" id="IPR010432">
    <property type="entry name" value="RDD"/>
</dbReference>
<dbReference type="GO" id="GO:0016020">
    <property type="term" value="C:membrane"/>
    <property type="evidence" value="ECO:0007669"/>
    <property type="project" value="UniProtKB-SubCell"/>
</dbReference>
<dbReference type="PANTHER" id="PTHR38480">
    <property type="entry name" value="SLR0254 PROTEIN"/>
    <property type="match status" value="1"/>
</dbReference>
<dbReference type="RefSeq" id="WP_131097240.1">
    <property type="nucleotide sequence ID" value="NZ_CP036455.1"/>
</dbReference>
<evidence type="ECO:0000256" key="6">
    <source>
        <dbReference type="SAM" id="Phobius"/>
    </source>
</evidence>
<sequence>MAHPGGAPFDDQAPLVTGDAVVLDLRPAGFATRMAGLLIDVAVQVVALVLAVLLTSLVGSGLDAAATAAINLALIVLVVVGYPTAFETLTRGRSLGKLALGLRVVGTDGSPERFRQALGRALAAVVEIWTFSGVVALLCSLLNRDGRRVGDFIAGTMVVHERAARRPDDSFAMPPQLAEWARGAELSQLSSETAGMARQYLMRFGELTEESRYSMGVRIADLVSAVVSPPPPPGTAPPEYLAAVLAERRRREEERLAERRAGVQDAWQQGGAGPAAHGHGGTPAPGWPDGPQSPQSGGFPAPGGAPGGADSRQHPPS</sequence>
<feature type="region of interest" description="Disordered" evidence="5">
    <location>
        <begin position="252"/>
        <end position="317"/>
    </location>
</feature>
<feature type="transmembrane region" description="Helical" evidence="6">
    <location>
        <begin position="35"/>
        <end position="58"/>
    </location>
</feature>
<keyword evidence="2 6" id="KW-0812">Transmembrane</keyword>
<reference evidence="8 9" key="1">
    <citation type="submission" date="2019-02" db="EMBL/GenBank/DDBJ databases">
        <authorList>
            <person name="Khodamoradi S."/>
            <person name="Hahnke R.L."/>
            <person name="Kaempfer P."/>
            <person name="Schumann P."/>
            <person name="Rohde M."/>
            <person name="Steinert M."/>
            <person name="Luzhetskyy A."/>
            <person name="Wink J."/>
            <person name="Ruckert C."/>
        </authorList>
    </citation>
    <scope>NUCLEOTIDE SEQUENCE [LARGE SCALE GENOMIC DNA]</scope>
    <source>
        <strain evidence="8 9">M2</strain>
    </source>
</reference>
<dbReference type="AlphaFoldDB" id="A0A4P6Q0N8"/>